<dbReference type="EC" id="2.7.13.3" evidence="3"/>
<keyword evidence="7 14" id="KW-0418">Kinase</keyword>
<proteinExistence type="predicted"/>
<dbReference type="SUPFAM" id="SSF55785">
    <property type="entry name" value="PYP-like sensor domain (PAS domain)"/>
    <property type="match status" value="1"/>
</dbReference>
<dbReference type="SMART" id="SM00387">
    <property type="entry name" value="HATPase_c"/>
    <property type="match status" value="1"/>
</dbReference>
<feature type="domain" description="PAS" evidence="12">
    <location>
        <begin position="1"/>
        <end position="29"/>
    </location>
</feature>
<organism evidence="14 15">
    <name type="scientific">Aerophototrophica crusticola</name>
    <dbReference type="NCBI Taxonomy" id="1709002"/>
    <lineage>
        <taxon>Bacteria</taxon>
        <taxon>Pseudomonadati</taxon>
        <taxon>Pseudomonadota</taxon>
        <taxon>Alphaproteobacteria</taxon>
        <taxon>Rhodospirillales</taxon>
        <taxon>Rhodospirillaceae</taxon>
        <taxon>Aerophototrophica</taxon>
    </lineage>
</organism>
<evidence type="ECO:0000256" key="4">
    <source>
        <dbReference type="ARBA" id="ARBA00022553"/>
    </source>
</evidence>
<keyword evidence="4" id="KW-0597">Phosphoprotein</keyword>
<evidence type="ECO:0000313" key="14">
    <source>
        <dbReference type="EMBL" id="QJE74302.1"/>
    </source>
</evidence>
<dbReference type="InterPro" id="IPR005467">
    <property type="entry name" value="His_kinase_dom"/>
</dbReference>
<keyword evidence="9" id="KW-0902">Two-component regulatory system</keyword>
<evidence type="ECO:0000259" key="12">
    <source>
        <dbReference type="PROSITE" id="PS50112"/>
    </source>
</evidence>
<keyword evidence="15" id="KW-1185">Reference proteome</keyword>
<dbReference type="InterPro" id="IPR036890">
    <property type="entry name" value="HATPase_C_sf"/>
</dbReference>
<dbReference type="PRINTS" id="PR00344">
    <property type="entry name" value="BCTRLSENSOR"/>
</dbReference>
<dbReference type="CDD" id="cd00130">
    <property type="entry name" value="PAS"/>
    <property type="match status" value="1"/>
</dbReference>
<dbReference type="Pfam" id="PF08448">
    <property type="entry name" value="PAS_4"/>
    <property type="match status" value="1"/>
</dbReference>
<evidence type="ECO:0000256" key="1">
    <source>
        <dbReference type="ARBA" id="ARBA00000085"/>
    </source>
</evidence>
<dbReference type="SMART" id="SM00086">
    <property type="entry name" value="PAC"/>
    <property type="match status" value="1"/>
</dbReference>
<dbReference type="SUPFAM" id="SSF55874">
    <property type="entry name" value="ATPase domain of HSP90 chaperone/DNA topoisomerase II/histidine kinase"/>
    <property type="match status" value="1"/>
</dbReference>
<evidence type="ECO:0000256" key="10">
    <source>
        <dbReference type="ARBA" id="ARBA00023136"/>
    </source>
</evidence>
<dbReference type="GO" id="GO:0009927">
    <property type="term" value="F:histidine phosphotransfer kinase activity"/>
    <property type="evidence" value="ECO:0007669"/>
    <property type="project" value="TreeGrafter"/>
</dbReference>
<dbReference type="GO" id="GO:0000155">
    <property type="term" value="F:phosphorelay sensor kinase activity"/>
    <property type="evidence" value="ECO:0007669"/>
    <property type="project" value="InterPro"/>
</dbReference>
<dbReference type="AlphaFoldDB" id="A0A858RAV7"/>
<dbReference type="CDD" id="cd16922">
    <property type="entry name" value="HATPase_EvgS-ArcB-TorS-like"/>
    <property type="match status" value="1"/>
</dbReference>
<dbReference type="PANTHER" id="PTHR43047">
    <property type="entry name" value="TWO-COMPONENT HISTIDINE PROTEIN KINASE"/>
    <property type="match status" value="1"/>
</dbReference>
<sequence length="368" mass="40004">MEGIFTTTPDGRFVSANPALVRLLGFRDEGDLVSTLRDTARQLYVDPHRREAFVRAVLEGGSVTGFAAEVRRKDGSTLWMELTARAVRDVAGRLVAFQGTAQDVTERHRAAEALRHAKEQADMANRAKSEFLANMSHELRTPLNAIIGFSEIIGNQTLGPIDDPSYAEYARDIHDSGKLLLDLINDILDLSKIGSGKKELHERSVDVPRVIWSCLRLVRERALAGGITLETDLPESLPPVRADEVALKQVLSNLLTNAVKFTPAGGRVTAGARVAPDGRLMLTVRDTGIGMDPDDIPRAMEPFRQLDSHLTRAAGGAGLGLPLVQALVELHEGAFTLDSRKGEGTTATVWLPADRLQRLAATSMVPAR</sequence>
<dbReference type="Gene3D" id="3.30.565.10">
    <property type="entry name" value="Histidine kinase-like ATPase, C-terminal domain"/>
    <property type="match status" value="1"/>
</dbReference>
<evidence type="ECO:0000256" key="7">
    <source>
        <dbReference type="ARBA" id="ARBA00022777"/>
    </source>
</evidence>
<dbReference type="Proteomes" id="UP000501891">
    <property type="component" value="Chromosome"/>
</dbReference>
<dbReference type="EMBL" id="CP051775">
    <property type="protein sequence ID" value="QJE74302.1"/>
    <property type="molecule type" value="Genomic_DNA"/>
</dbReference>
<dbReference type="Gene3D" id="3.30.450.20">
    <property type="entry name" value="PAS domain"/>
    <property type="match status" value="1"/>
</dbReference>
<dbReference type="NCBIfam" id="TIGR00229">
    <property type="entry name" value="sensory_box"/>
    <property type="match status" value="1"/>
</dbReference>
<gene>
    <name evidence="14" type="ORF">HHL28_15540</name>
</gene>
<protein>
    <recommendedName>
        <fullName evidence="3">histidine kinase</fullName>
        <ecNumber evidence="3">2.7.13.3</ecNumber>
    </recommendedName>
</protein>
<dbReference type="SMART" id="SM00388">
    <property type="entry name" value="HisKA"/>
    <property type="match status" value="1"/>
</dbReference>
<evidence type="ECO:0000256" key="6">
    <source>
        <dbReference type="ARBA" id="ARBA00022741"/>
    </source>
</evidence>
<evidence type="ECO:0000256" key="3">
    <source>
        <dbReference type="ARBA" id="ARBA00012438"/>
    </source>
</evidence>
<dbReference type="CDD" id="cd00082">
    <property type="entry name" value="HisKA"/>
    <property type="match status" value="1"/>
</dbReference>
<keyword evidence="5" id="KW-0808">Transferase</keyword>
<evidence type="ECO:0000256" key="5">
    <source>
        <dbReference type="ARBA" id="ARBA00022679"/>
    </source>
</evidence>
<keyword evidence="8" id="KW-0067">ATP-binding</keyword>
<dbReference type="InterPro" id="IPR003594">
    <property type="entry name" value="HATPase_dom"/>
</dbReference>
<feature type="domain" description="PAC" evidence="13">
    <location>
        <begin position="64"/>
        <end position="116"/>
    </location>
</feature>
<dbReference type="PROSITE" id="PS50109">
    <property type="entry name" value="HIS_KIN"/>
    <property type="match status" value="1"/>
</dbReference>
<dbReference type="InterPro" id="IPR004358">
    <property type="entry name" value="Sig_transdc_His_kin-like_C"/>
</dbReference>
<dbReference type="GO" id="GO:0005524">
    <property type="term" value="F:ATP binding"/>
    <property type="evidence" value="ECO:0007669"/>
    <property type="project" value="UniProtKB-KW"/>
</dbReference>
<dbReference type="Pfam" id="PF02518">
    <property type="entry name" value="HATPase_c"/>
    <property type="match status" value="1"/>
</dbReference>
<evidence type="ECO:0000256" key="8">
    <source>
        <dbReference type="ARBA" id="ARBA00022840"/>
    </source>
</evidence>
<evidence type="ECO:0000256" key="2">
    <source>
        <dbReference type="ARBA" id="ARBA00004370"/>
    </source>
</evidence>
<dbReference type="GO" id="GO:0005886">
    <property type="term" value="C:plasma membrane"/>
    <property type="evidence" value="ECO:0007669"/>
    <property type="project" value="TreeGrafter"/>
</dbReference>
<comment type="catalytic activity">
    <reaction evidence="1">
        <text>ATP + protein L-histidine = ADP + protein N-phospho-L-histidine.</text>
        <dbReference type="EC" id="2.7.13.3"/>
    </reaction>
</comment>
<dbReference type="PROSITE" id="PS50113">
    <property type="entry name" value="PAC"/>
    <property type="match status" value="1"/>
</dbReference>
<keyword evidence="10" id="KW-0472">Membrane</keyword>
<dbReference type="InterPro" id="IPR001610">
    <property type="entry name" value="PAC"/>
</dbReference>
<name>A0A858RAV7_9PROT</name>
<evidence type="ECO:0000256" key="9">
    <source>
        <dbReference type="ARBA" id="ARBA00023012"/>
    </source>
</evidence>
<dbReference type="InterPro" id="IPR000014">
    <property type="entry name" value="PAS"/>
</dbReference>
<dbReference type="InterPro" id="IPR013656">
    <property type="entry name" value="PAS_4"/>
</dbReference>
<accession>A0A858RAV7</accession>
<feature type="domain" description="Histidine kinase" evidence="11">
    <location>
        <begin position="134"/>
        <end position="355"/>
    </location>
</feature>
<reference evidence="14" key="1">
    <citation type="submission" date="2020-04" db="EMBL/GenBank/DDBJ databases">
        <title>A desert anoxygenic phototrophic bacterium fixes CO2 using RubisCO under aerobic conditions.</title>
        <authorList>
            <person name="Tang K."/>
        </authorList>
    </citation>
    <scope>NUCLEOTIDE SEQUENCE [LARGE SCALE GENOMIC DNA]</scope>
    <source>
        <strain evidence="14">MIMtkB3</strain>
    </source>
</reference>
<comment type="subcellular location">
    <subcellularLocation>
        <location evidence="2">Membrane</location>
    </subcellularLocation>
</comment>
<dbReference type="Gene3D" id="1.10.287.130">
    <property type="match status" value="1"/>
</dbReference>
<evidence type="ECO:0000313" key="15">
    <source>
        <dbReference type="Proteomes" id="UP000501891"/>
    </source>
</evidence>
<dbReference type="PROSITE" id="PS50112">
    <property type="entry name" value="PAS"/>
    <property type="match status" value="1"/>
</dbReference>
<keyword evidence="6" id="KW-0547">Nucleotide-binding</keyword>
<dbReference type="InterPro" id="IPR036097">
    <property type="entry name" value="HisK_dim/P_sf"/>
</dbReference>
<dbReference type="PANTHER" id="PTHR43047:SF72">
    <property type="entry name" value="OSMOSENSING HISTIDINE PROTEIN KINASE SLN1"/>
    <property type="match status" value="1"/>
</dbReference>
<dbReference type="FunFam" id="1.10.287.130:FF:000038">
    <property type="entry name" value="Sensory transduction histidine kinase"/>
    <property type="match status" value="1"/>
</dbReference>
<dbReference type="InterPro" id="IPR003661">
    <property type="entry name" value="HisK_dim/P_dom"/>
</dbReference>
<dbReference type="SUPFAM" id="SSF47384">
    <property type="entry name" value="Homodimeric domain of signal transducing histidine kinase"/>
    <property type="match status" value="1"/>
</dbReference>
<dbReference type="KEGG" id="acru:HHL28_15540"/>
<dbReference type="Pfam" id="PF00512">
    <property type="entry name" value="HisKA"/>
    <property type="match status" value="1"/>
</dbReference>
<dbReference type="InterPro" id="IPR000700">
    <property type="entry name" value="PAS-assoc_C"/>
</dbReference>
<evidence type="ECO:0000259" key="13">
    <source>
        <dbReference type="PROSITE" id="PS50113"/>
    </source>
</evidence>
<evidence type="ECO:0000259" key="11">
    <source>
        <dbReference type="PROSITE" id="PS50109"/>
    </source>
</evidence>
<dbReference type="InterPro" id="IPR035965">
    <property type="entry name" value="PAS-like_dom_sf"/>
</dbReference>